<dbReference type="InterPro" id="IPR036366">
    <property type="entry name" value="PGBDSf"/>
</dbReference>
<dbReference type="Gene3D" id="1.10.8.350">
    <property type="entry name" value="Bacterial muramidase"/>
    <property type="match status" value="1"/>
</dbReference>
<dbReference type="PANTHER" id="PTHR30163">
    <property type="entry name" value="MEMBRANE-BOUND LYTIC MUREIN TRANSGLYCOSYLASE B"/>
    <property type="match status" value="1"/>
</dbReference>
<dbReference type="InterPro" id="IPR023346">
    <property type="entry name" value="Lysozyme-like_dom_sf"/>
</dbReference>
<dbReference type="EMBL" id="QOHR01000013">
    <property type="protein sequence ID" value="REC56159.1"/>
    <property type="molecule type" value="Genomic_DNA"/>
</dbReference>
<dbReference type="Gene3D" id="1.10.101.10">
    <property type="entry name" value="PGBD-like superfamily/PGBD"/>
    <property type="match status" value="1"/>
</dbReference>
<dbReference type="GO" id="GO:0008933">
    <property type="term" value="F:peptidoglycan lytic transglycosylase activity"/>
    <property type="evidence" value="ECO:0007669"/>
    <property type="project" value="TreeGrafter"/>
</dbReference>
<evidence type="ECO:0000313" key="5">
    <source>
        <dbReference type="Proteomes" id="UP000257131"/>
    </source>
</evidence>
<dbReference type="RefSeq" id="WP_115979993.1">
    <property type="nucleotide sequence ID" value="NZ_QOHR01000013.1"/>
</dbReference>
<accession>A0A3D9BRK6</accession>
<organism evidence="4 5">
    <name type="scientific">Rhodosalinus sediminis</name>
    <dbReference type="NCBI Taxonomy" id="1940533"/>
    <lineage>
        <taxon>Bacteria</taxon>
        <taxon>Pseudomonadati</taxon>
        <taxon>Pseudomonadota</taxon>
        <taxon>Alphaproteobacteria</taxon>
        <taxon>Rhodobacterales</taxon>
        <taxon>Paracoccaceae</taxon>
        <taxon>Rhodosalinus</taxon>
    </lineage>
</organism>
<dbReference type="Pfam" id="PF01471">
    <property type="entry name" value="PG_binding_1"/>
    <property type="match status" value="1"/>
</dbReference>
<dbReference type="AlphaFoldDB" id="A0A3D9BRK6"/>
<feature type="chain" id="PRO_5017646697" evidence="1">
    <location>
        <begin position="29"/>
        <end position="458"/>
    </location>
</feature>
<dbReference type="SUPFAM" id="SSF53955">
    <property type="entry name" value="Lysozyme-like"/>
    <property type="match status" value="1"/>
</dbReference>
<name>A0A3D9BRK6_9RHOB</name>
<dbReference type="OrthoDB" id="9808544at2"/>
<feature type="signal peptide" evidence="1">
    <location>
        <begin position="1"/>
        <end position="28"/>
    </location>
</feature>
<dbReference type="InterPro" id="IPR036365">
    <property type="entry name" value="PGBD-like_sf"/>
</dbReference>
<evidence type="ECO:0000259" key="2">
    <source>
        <dbReference type="Pfam" id="PF01471"/>
    </source>
</evidence>
<keyword evidence="1" id="KW-0732">Signal</keyword>
<dbReference type="Pfam" id="PF13406">
    <property type="entry name" value="SLT_2"/>
    <property type="match status" value="1"/>
</dbReference>
<feature type="domain" description="Peptidoglycan binding-like" evidence="2">
    <location>
        <begin position="403"/>
        <end position="457"/>
    </location>
</feature>
<dbReference type="InterPro" id="IPR043426">
    <property type="entry name" value="MltB-like"/>
</dbReference>
<protein>
    <submittedName>
        <fullName evidence="4">Lytic murein transglycosylase</fullName>
    </submittedName>
</protein>
<evidence type="ECO:0000256" key="1">
    <source>
        <dbReference type="SAM" id="SignalP"/>
    </source>
</evidence>
<dbReference type="InterPro" id="IPR011970">
    <property type="entry name" value="MltB_2"/>
</dbReference>
<dbReference type="GO" id="GO:0009253">
    <property type="term" value="P:peptidoglycan catabolic process"/>
    <property type="evidence" value="ECO:0007669"/>
    <property type="project" value="TreeGrafter"/>
</dbReference>
<reference evidence="4 5" key="1">
    <citation type="journal article" date="2017" name="Int. J. Syst. Evol. Microbiol.">
        <title>Rhodosalinus sediminis gen. nov., sp. nov., isolated from marine saltern.</title>
        <authorList>
            <person name="Guo L.Y."/>
            <person name="Ling S.K."/>
            <person name="Li C.M."/>
            <person name="Chen G.J."/>
            <person name="Du Z.J."/>
        </authorList>
    </citation>
    <scope>NUCLEOTIDE SEQUENCE [LARGE SCALE GENOMIC DNA]</scope>
    <source>
        <strain evidence="4 5">WDN1C137</strain>
    </source>
</reference>
<dbReference type="InterPro" id="IPR031304">
    <property type="entry name" value="SLT_2"/>
</dbReference>
<comment type="caution">
    <text evidence="4">The sequence shown here is derived from an EMBL/GenBank/DDBJ whole genome shotgun (WGS) entry which is preliminary data.</text>
</comment>
<evidence type="ECO:0000259" key="3">
    <source>
        <dbReference type="Pfam" id="PF13406"/>
    </source>
</evidence>
<gene>
    <name evidence="4" type="ORF">DRV84_10040</name>
</gene>
<feature type="domain" description="Transglycosylase SLT" evidence="3">
    <location>
        <begin position="90"/>
        <end position="381"/>
    </location>
</feature>
<dbReference type="NCBIfam" id="TIGR02283">
    <property type="entry name" value="MltB_2"/>
    <property type="match status" value="1"/>
</dbReference>
<dbReference type="InterPro" id="IPR002477">
    <property type="entry name" value="Peptidoglycan-bd-like"/>
</dbReference>
<dbReference type="FunFam" id="1.10.8.350:FF:000001">
    <property type="entry name" value="Lytic murein transglycosylase B"/>
    <property type="match status" value="1"/>
</dbReference>
<sequence>MFRHVAPRAGRLALCGLLALAHAAPAAAVERSLRPELRPDPVTARALPAVARQAVVTVPGRSLRPQARPGALPREVRAVPAPASDRQAAFENWLAGFRARARVEGIAPRVLDAALGGLRYDASVIERDRNQSEFTRTLWDYLDSAVSESRVANGREALAEHRAALDRIEARYGVEKEVVAAIWGLESAYGAFRGETAVIEALATLAFDGRRGAFFEGELIAALKILQSGDTTPDRMTGSWAGAMGHTQFMPSSYLAYAEDFTGDGRRDIWGSDPTDALASAAAYLAAHGWTPGQPWGVEVRLPEGFDYRLAGRDVKKRPSDWARLGVRDMDGRAVPDHGRASLLLPAGARGAAFLVFDNFDVIERYNPADAYVIAVGHLSDRLAGGPPIRGDWPRDERALTFDERKEMQRRLTAAGFDTRGIDGRIGPRTIAAVRAWQRAQGLTPDGYASLSVLKRLR</sequence>
<dbReference type="PANTHER" id="PTHR30163:SF8">
    <property type="entry name" value="LYTIC MUREIN TRANSGLYCOSYLASE"/>
    <property type="match status" value="1"/>
</dbReference>
<dbReference type="Proteomes" id="UP000257131">
    <property type="component" value="Unassembled WGS sequence"/>
</dbReference>
<proteinExistence type="predicted"/>
<keyword evidence="5" id="KW-1185">Reference proteome</keyword>
<dbReference type="SUPFAM" id="SSF47090">
    <property type="entry name" value="PGBD-like"/>
    <property type="match status" value="1"/>
</dbReference>
<evidence type="ECO:0000313" key="4">
    <source>
        <dbReference type="EMBL" id="REC56159.1"/>
    </source>
</evidence>
<dbReference type="Gene3D" id="1.10.530.10">
    <property type="match status" value="1"/>
</dbReference>